<sequence length="97" mass="10215">MRCEITTMKQLYLYHGAFAVLGLSFLLHAVASYVVGDWGFVPLIFAVSGSGLILSSSYESLCPDPSKFAVSAGALFLIGSAACLSLILNVLVIVVSL</sequence>
<reference evidence="1 2" key="1">
    <citation type="journal article" date="2014" name="Front. Microbiol.">
        <title>Population and genomic analysis of the genus Halorubrum.</title>
        <authorList>
            <person name="Fullmer M.S."/>
            <person name="Soucy S.M."/>
            <person name="Swithers K.S."/>
            <person name="Makkay A.M."/>
            <person name="Wheeler R."/>
            <person name="Ventosa A."/>
            <person name="Gogarten J.P."/>
            <person name="Papke R.T."/>
        </authorList>
    </citation>
    <scope>NUCLEOTIDE SEQUENCE [LARGE SCALE GENOMIC DNA]</scope>
    <source>
        <strain evidence="1 2">LD3</strain>
    </source>
</reference>
<evidence type="ECO:0000313" key="2">
    <source>
        <dbReference type="Proteomes" id="UP000216409"/>
    </source>
</evidence>
<organism evidence="1 2">
    <name type="scientific">Halorubrum ezzemoulense</name>
    <name type="common">Halorubrum chaoviator</name>
    <dbReference type="NCBI Taxonomy" id="337243"/>
    <lineage>
        <taxon>Archaea</taxon>
        <taxon>Methanobacteriati</taxon>
        <taxon>Methanobacteriota</taxon>
        <taxon>Stenosarchaea group</taxon>
        <taxon>Halobacteria</taxon>
        <taxon>Halobacteriales</taxon>
        <taxon>Haloferacaceae</taxon>
        <taxon>Halorubrum</taxon>
    </lineage>
</organism>
<proteinExistence type="predicted"/>
<evidence type="ECO:0000313" key="1">
    <source>
        <dbReference type="EMBL" id="OYR57028.1"/>
    </source>
</evidence>
<dbReference type="AlphaFoldDB" id="A0A256IKE8"/>
<protein>
    <submittedName>
        <fullName evidence="1">Uncharacterized protein</fullName>
    </submittedName>
</protein>
<gene>
    <name evidence="1" type="ORF">DJ83_18125</name>
</gene>
<comment type="caution">
    <text evidence="1">The sequence shown here is derived from an EMBL/GenBank/DDBJ whole genome shotgun (WGS) entry which is preliminary data.</text>
</comment>
<name>A0A256IKE8_HALEZ</name>
<dbReference type="EMBL" id="NHOW01000226">
    <property type="protein sequence ID" value="OYR57028.1"/>
    <property type="molecule type" value="Genomic_DNA"/>
</dbReference>
<dbReference type="Proteomes" id="UP000216409">
    <property type="component" value="Unassembled WGS sequence"/>
</dbReference>
<accession>A0A256IKE8</accession>